<keyword evidence="4" id="KW-1185">Reference proteome</keyword>
<keyword evidence="2" id="KW-0732">Signal</keyword>
<dbReference type="Proteomes" id="UP000027265">
    <property type="component" value="Unassembled WGS sequence"/>
</dbReference>
<accession>A0A067PB76</accession>
<dbReference type="InParanoid" id="A0A067PB76"/>
<evidence type="ECO:0000313" key="4">
    <source>
        <dbReference type="Proteomes" id="UP000027265"/>
    </source>
</evidence>
<feature type="signal peptide" evidence="2">
    <location>
        <begin position="1"/>
        <end position="29"/>
    </location>
</feature>
<evidence type="ECO:0000256" key="2">
    <source>
        <dbReference type="SAM" id="SignalP"/>
    </source>
</evidence>
<reference evidence="4" key="1">
    <citation type="journal article" date="2014" name="Proc. Natl. Acad. Sci. U.S.A.">
        <title>Extensive sampling of basidiomycete genomes demonstrates inadequacy of the white-rot/brown-rot paradigm for wood decay fungi.</title>
        <authorList>
            <person name="Riley R."/>
            <person name="Salamov A.A."/>
            <person name="Brown D.W."/>
            <person name="Nagy L.G."/>
            <person name="Floudas D."/>
            <person name="Held B.W."/>
            <person name="Levasseur A."/>
            <person name="Lombard V."/>
            <person name="Morin E."/>
            <person name="Otillar R."/>
            <person name="Lindquist E.A."/>
            <person name="Sun H."/>
            <person name="LaButti K.M."/>
            <person name="Schmutz J."/>
            <person name="Jabbour D."/>
            <person name="Luo H."/>
            <person name="Baker S.E."/>
            <person name="Pisabarro A.G."/>
            <person name="Walton J.D."/>
            <person name="Blanchette R.A."/>
            <person name="Henrissat B."/>
            <person name="Martin F."/>
            <person name="Cullen D."/>
            <person name="Hibbett D.S."/>
            <person name="Grigoriev I.V."/>
        </authorList>
    </citation>
    <scope>NUCLEOTIDE SEQUENCE [LARGE SCALE GENOMIC DNA]</scope>
    <source>
        <strain evidence="4">MUCL 33604</strain>
    </source>
</reference>
<organism evidence="3 4">
    <name type="scientific">Jaapia argillacea MUCL 33604</name>
    <dbReference type="NCBI Taxonomy" id="933084"/>
    <lineage>
        <taxon>Eukaryota</taxon>
        <taxon>Fungi</taxon>
        <taxon>Dikarya</taxon>
        <taxon>Basidiomycota</taxon>
        <taxon>Agaricomycotina</taxon>
        <taxon>Agaricomycetes</taxon>
        <taxon>Agaricomycetidae</taxon>
        <taxon>Jaapiales</taxon>
        <taxon>Jaapiaceae</taxon>
        <taxon>Jaapia</taxon>
    </lineage>
</organism>
<dbReference type="OrthoDB" id="5575722at2759"/>
<dbReference type="AlphaFoldDB" id="A0A067PB76"/>
<dbReference type="EMBL" id="KL197752">
    <property type="protein sequence ID" value="KDQ51080.1"/>
    <property type="molecule type" value="Genomic_DNA"/>
</dbReference>
<evidence type="ECO:0000256" key="1">
    <source>
        <dbReference type="SAM" id="MobiDB-lite"/>
    </source>
</evidence>
<sequence length="278" mass="31440">MVPPLTKLPPTLLLLVHLHLLGYPHVGNPEYDRNLFNSTSHGLRDRTKNMQDVCYFLVEFIEGGRSQAKTILPSYPCLQPSDTTAFRLSLSKYIETLRHRSLHSAKQPPQARRPAKGEESSSEQGIAWWWKDVIVRKSLLEECSGDRFERLALALSTHAVWKAAAASPVDEGNSQTLLSTQTNEYATLLAIAQSTRRKWETKALHLLHRQADLKLIQERITSSGDVSQSRYDILSTERLRALCASRRQDLLSGHWSNPEGERALTTLTVVTFFLLLIT</sequence>
<protein>
    <recommendedName>
        <fullName evidence="5">HAUS augmin-like complex subunit 6 N-terminal domain-containing protein</fullName>
    </recommendedName>
</protein>
<dbReference type="HOGENOM" id="CLU_069840_0_0_1"/>
<feature type="chain" id="PRO_5001643029" description="HAUS augmin-like complex subunit 6 N-terminal domain-containing protein" evidence="2">
    <location>
        <begin position="30"/>
        <end position="278"/>
    </location>
</feature>
<gene>
    <name evidence="3" type="ORF">JAAARDRAFT_41556</name>
</gene>
<feature type="region of interest" description="Disordered" evidence="1">
    <location>
        <begin position="101"/>
        <end position="120"/>
    </location>
</feature>
<proteinExistence type="predicted"/>
<name>A0A067PB76_9AGAM</name>
<evidence type="ECO:0008006" key="5">
    <source>
        <dbReference type="Google" id="ProtNLM"/>
    </source>
</evidence>
<evidence type="ECO:0000313" key="3">
    <source>
        <dbReference type="EMBL" id="KDQ51080.1"/>
    </source>
</evidence>